<comment type="caution">
    <text evidence="1">The sequence shown here is derived from an EMBL/GenBank/DDBJ whole genome shotgun (WGS) entry which is preliminary data.</text>
</comment>
<dbReference type="EMBL" id="LSBH01000004">
    <property type="protein sequence ID" value="OAQ79675.1"/>
    <property type="molecule type" value="Genomic_DNA"/>
</dbReference>
<reference evidence="1 2" key="1">
    <citation type="submission" date="2016-01" db="EMBL/GenBank/DDBJ databases">
        <title>Biosynthesis of antibiotic leucinostatins and their inhibition on Phytophthora in bio-control Purpureocillium lilacinum.</title>
        <authorList>
            <person name="Wang G."/>
            <person name="Liu Z."/>
            <person name="Lin R."/>
            <person name="Li E."/>
            <person name="Mao Z."/>
            <person name="Ling J."/>
            <person name="Yin W."/>
            <person name="Xie B."/>
        </authorList>
    </citation>
    <scope>NUCLEOTIDE SEQUENCE [LARGE SCALE GENOMIC DNA]</scope>
    <source>
        <strain evidence="1">PLBJ-1</strain>
    </source>
</reference>
<proteinExistence type="predicted"/>
<accession>A0A179GP45</accession>
<evidence type="ECO:0000313" key="1">
    <source>
        <dbReference type="EMBL" id="OAQ79675.1"/>
    </source>
</evidence>
<dbReference type="Proteomes" id="UP000078240">
    <property type="component" value="Unassembled WGS sequence"/>
</dbReference>
<evidence type="ECO:0000313" key="2">
    <source>
        <dbReference type="Proteomes" id="UP000078240"/>
    </source>
</evidence>
<dbReference type="AlphaFoldDB" id="A0A179GP45"/>
<gene>
    <name evidence="1" type="ORF">VFPBJ_05260</name>
</gene>
<protein>
    <submittedName>
        <fullName evidence="1">Uncharacterized protein</fullName>
    </submittedName>
</protein>
<sequence>MPDQPTELPDVLRCNDRRPETLWNLAARISSCDFTHVICAFFLHDPFQSETFGMRSLFRQVRNTSS</sequence>
<name>A0A179GP45_PURLI</name>
<organism evidence="1 2">
    <name type="scientific">Purpureocillium lilacinum</name>
    <name type="common">Paecilomyces lilacinus</name>
    <dbReference type="NCBI Taxonomy" id="33203"/>
    <lineage>
        <taxon>Eukaryota</taxon>
        <taxon>Fungi</taxon>
        <taxon>Dikarya</taxon>
        <taxon>Ascomycota</taxon>
        <taxon>Pezizomycotina</taxon>
        <taxon>Sordariomycetes</taxon>
        <taxon>Hypocreomycetidae</taxon>
        <taxon>Hypocreales</taxon>
        <taxon>Ophiocordycipitaceae</taxon>
        <taxon>Purpureocillium</taxon>
    </lineage>
</organism>